<accession>A0A0E3ZKY0</accession>
<evidence type="ECO:0000313" key="3">
    <source>
        <dbReference type="EMBL" id="AKD25980.1"/>
    </source>
</evidence>
<feature type="chain" id="PRO_5002416547" description="Chalcone isomerase domain-containing protein" evidence="1">
    <location>
        <begin position="25"/>
        <end position="184"/>
    </location>
</feature>
<feature type="signal peptide" evidence="1">
    <location>
        <begin position="1"/>
        <end position="24"/>
    </location>
</feature>
<keyword evidence="4" id="KW-1185">Reference proteome</keyword>
<name>A0A0E3ZKY0_9BURK</name>
<dbReference type="EMBL" id="CP007501">
    <property type="protein sequence ID" value="AKD25980.1"/>
    <property type="molecule type" value="Genomic_DNA"/>
</dbReference>
<evidence type="ECO:0000256" key="1">
    <source>
        <dbReference type="SAM" id="SignalP"/>
    </source>
</evidence>
<dbReference type="HOGENOM" id="CLU_102167_1_0_4"/>
<protein>
    <recommendedName>
        <fullName evidence="2">Chalcone isomerase domain-containing protein</fullName>
    </recommendedName>
</protein>
<proteinExistence type="predicted"/>
<dbReference type="Proteomes" id="UP000061135">
    <property type="component" value="Chromosome"/>
</dbReference>
<evidence type="ECO:0000259" key="2">
    <source>
        <dbReference type="Pfam" id="PF16036"/>
    </source>
</evidence>
<dbReference type="OrthoDB" id="8527419at2"/>
<dbReference type="STRING" id="1835254.CL55_00016470"/>
<sequence length="184" mass="19691">MKIISQGSTALWLSLALLSTPISAKSLAHIEGVINQVQPQGTGRLNFWGFHVYDATLYRPAGKDSAEFALDIKYQKSFSGAAIASRTADEMKGIGISEAQSAIWGKELAAVLPNIESGQTLTGVYSPKQGTTFFYDGKKIAQFPGADFSRAFFGIWLDSKTSVPKLRSELLGNGCPPPLITGAC</sequence>
<dbReference type="InterPro" id="IPR016087">
    <property type="entry name" value="Chalcone_isomerase"/>
</dbReference>
<evidence type="ECO:0000313" key="4">
    <source>
        <dbReference type="Proteomes" id="UP000061135"/>
    </source>
</evidence>
<keyword evidence="1" id="KW-0732">Signal</keyword>
<gene>
    <name evidence="3" type="ORF">CL55_00016470</name>
</gene>
<feature type="domain" description="Chalcone isomerase" evidence="2">
    <location>
        <begin position="41"/>
        <end position="172"/>
    </location>
</feature>
<dbReference type="KEGG" id="pdq:CL55_00016470"/>
<reference evidence="3 4" key="1">
    <citation type="submission" date="2014-03" db="EMBL/GenBank/DDBJ databases">
        <title>Genome of Polynucleobacter strain MWH-MoK4.</title>
        <authorList>
            <person name="Hahn M.W."/>
        </authorList>
    </citation>
    <scope>NUCLEOTIDE SEQUENCE [LARGE SCALE GENOMIC DNA]</scope>
    <source>
        <strain evidence="3 4">MWH-MoK4</strain>
    </source>
</reference>
<dbReference type="Pfam" id="PF16036">
    <property type="entry name" value="Chalcone_3"/>
    <property type="match status" value="1"/>
</dbReference>
<dbReference type="AlphaFoldDB" id="A0A0E3ZKY0"/>
<dbReference type="PATRIC" id="fig|576611.7.peg.1673"/>
<organism evidence="3 4">
    <name type="scientific">Polynucleobacter duraquae</name>
    <dbReference type="NCBI Taxonomy" id="1835254"/>
    <lineage>
        <taxon>Bacteria</taxon>
        <taxon>Pseudomonadati</taxon>
        <taxon>Pseudomonadota</taxon>
        <taxon>Betaproteobacteria</taxon>
        <taxon>Burkholderiales</taxon>
        <taxon>Burkholderiaceae</taxon>
        <taxon>Polynucleobacter</taxon>
    </lineage>
</organism>